<accession>A0ABV0XRU8</accession>
<protein>
    <submittedName>
        <fullName evidence="2">Uncharacterized protein</fullName>
    </submittedName>
</protein>
<comment type="caution">
    <text evidence="2">The sequence shown here is derived from an EMBL/GenBank/DDBJ whole genome shotgun (WGS) entry which is preliminary data.</text>
</comment>
<reference evidence="2 3" key="1">
    <citation type="submission" date="2021-06" db="EMBL/GenBank/DDBJ databases">
        <authorList>
            <person name="Palmer J.M."/>
        </authorList>
    </citation>
    <scope>NUCLEOTIDE SEQUENCE [LARGE SCALE GENOMIC DNA]</scope>
    <source>
        <strain evidence="2 3">AS_MEX2019</strain>
        <tissue evidence="2">Muscle</tissue>
    </source>
</reference>
<evidence type="ECO:0000256" key="1">
    <source>
        <dbReference type="SAM" id="MobiDB-lite"/>
    </source>
</evidence>
<sequence>MNRWQERGRKSPEHSGRKAGKGHRKSRVSVWLGIKRRQLKANLSHLNWHTMLLRTWLKSKQNGRLLKQNAHAKIASCKTPTDADRQMCEEEKGMSRMHAQS</sequence>
<feature type="compositionally biased region" description="Basic and acidic residues" evidence="1">
    <location>
        <begin position="1"/>
        <end position="16"/>
    </location>
</feature>
<feature type="compositionally biased region" description="Basic residues" evidence="1">
    <location>
        <begin position="17"/>
        <end position="27"/>
    </location>
</feature>
<name>A0ABV0XRU8_9TELE</name>
<dbReference type="Proteomes" id="UP001469553">
    <property type="component" value="Unassembled WGS sequence"/>
</dbReference>
<keyword evidence="3" id="KW-1185">Reference proteome</keyword>
<organism evidence="2 3">
    <name type="scientific">Ameca splendens</name>
    <dbReference type="NCBI Taxonomy" id="208324"/>
    <lineage>
        <taxon>Eukaryota</taxon>
        <taxon>Metazoa</taxon>
        <taxon>Chordata</taxon>
        <taxon>Craniata</taxon>
        <taxon>Vertebrata</taxon>
        <taxon>Euteleostomi</taxon>
        <taxon>Actinopterygii</taxon>
        <taxon>Neopterygii</taxon>
        <taxon>Teleostei</taxon>
        <taxon>Neoteleostei</taxon>
        <taxon>Acanthomorphata</taxon>
        <taxon>Ovalentaria</taxon>
        <taxon>Atherinomorphae</taxon>
        <taxon>Cyprinodontiformes</taxon>
        <taxon>Goodeidae</taxon>
        <taxon>Ameca</taxon>
    </lineage>
</organism>
<proteinExistence type="predicted"/>
<feature type="region of interest" description="Disordered" evidence="1">
    <location>
        <begin position="1"/>
        <end position="27"/>
    </location>
</feature>
<gene>
    <name evidence="2" type="ORF">AMECASPLE_018602</name>
</gene>
<evidence type="ECO:0000313" key="2">
    <source>
        <dbReference type="EMBL" id="MEQ2284152.1"/>
    </source>
</evidence>
<dbReference type="EMBL" id="JAHRIP010010860">
    <property type="protein sequence ID" value="MEQ2284152.1"/>
    <property type="molecule type" value="Genomic_DNA"/>
</dbReference>
<evidence type="ECO:0000313" key="3">
    <source>
        <dbReference type="Proteomes" id="UP001469553"/>
    </source>
</evidence>